<reference evidence="2" key="1">
    <citation type="submission" date="2021-02" db="EMBL/GenBank/DDBJ databases">
        <title>Psilocybe cubensis genome.</title>
        <authorList>
            <person name="Mckernan K.J."/>
            <person name="Crawford S."/>
            <person name="Trippe A."/>
            <person name="Kane L.T."/>
            <person name="Mclaughlin S."/>
        </authorList>
    </citation>
    <scope>NUCLEOTIDE SEQUENCE [LARGE SCALE GENOMIC DNA]</scope>
    <source>
        <strain evidence="2">MGC-MH-2018</strain>
    </source>
</reference>
<name>A0A8H7XR76_PSICU</name>
<comment type="caution">
    <text evidence="2">The sequence shown here is derived from an EMBL/GenBank/DDBJ whole genome shotgun (WGS) entry which is preliminary data.</text>
</comment>
<gene>
    <name evidence="2" type="ORF">JR316_010719</name>
</gene>
<evidence type="ECO:0000256" key="1">
    <source>
        <dbReference type="SAM" id="MobiDB-lite"/>
    </source>
</evidence>
<dbReference type="OrthoDB" id="2564568at2759"/>
<organism evidence="2">
    <name type="scientific">Psilocybe cubensis</name>
    <name type="common">Psychedelic mushroom</name>
    <name type="synonym">Stropharia cubensis</name>
    <dbReference type="NCBI Taxonomy" id="181762"/>
    <lineage>
        <taxon>Eukaryota</taxon>
        <taxon>Fungi</taxon>
        <taxon>Dikarya</taxon>
        <taxon>Basidiomycota</taxon>
        <taxon>Agaricomycotina</taxon>
        <taxon>Agaricomycetes</taxon>
        <taxon>Agaricomycetidae</taxon>
        <taxon>Agaricales</taxon>
        <taxon>Agaricineae</taxon>
        <taxon>Strophariaceae</taxon>
        <taxon>Psilocybe</taxon>
    </lineage>
</organism>
<dbReference type="AlphaFoldDB" id="A0A8H7XR76"/>
<feature type="compositionally biased region" description="Acidic residues" evidence="1">
    <location>
        <begin position="222"/>
        <end position="235"/>
    </location>
</feature>
<accession>A0A8H7XR76</accession>
<dbReference type="EMBL" id="JAFIQS010000012">
    <property type="protein sequence ID" value="KAG5164220.1"/>
    <property type="molecule type" value="Genomic_DNA"/>
</dbReference>
<proteinExistence type="predicted"/>
<feature type="region of interest" description="Disordered" evidence="1">
    <location>
        <begin position="218"/>
        <end position="249"/>
    </location>
</feature>
<protein>
    <submittedName>
        <fullName evidence="2">Uncharacterized protein</fullName>
    </submittedName>
</protein>
<evidence type="ECO:0000313" key="2">
    <source>
        <dbReference type="EMBL" id="KAG5164220.1"/>
    </source>
</evidence>
<sequence length="249" mass="26436">MNPILKFPPFNFNSPTAGPSSNVAVLDLVPPSCVQACQTTSSSFQTCEYGMCICTQDNADGLEDCVSCLYAVSPSQDIYDAAQGIFSNFEDTCSPAFDFSLQIVPDYFNNGTTPTISIDPSISPTTDIPVPSQTAQWTVNNKQVCRAVRRKGGGVPMSSGIMLRARSAAEKKTSKPGWKLVGATLSIKGSRRDDMKVSNAALVWAFFTAKLLAAGEIGADGDSVETDDEDEDWDPGSDTCKGGIGKGSQ</sequence>